<evidence type="ECO:0000313" key="4">
    <source>
        <dbReference type="EMBL" id="CAG7831862.1"/>
    </source>
</evidence>
<dbReference type="Pfam" id="PF21516">
    <property type="entry name" value="YqeH-like_C"/>
    <property type="match status" value="1"/>
</dbReference>
<evidence type="ECO:0000259" key="2">
    <source>
        <dbReference type="Pfam" id="PF01926"/>
    </source>
</evidence>
<dbReference type="AlphaFoldDB" id="A0A8J2LKF6"/>
<dbReference type="EMBL" id="CAJVCH010562363">
    <property type="protein sequence ID" value="CAG7831862.1"/>
    <property type="molecule type" value="Genomic_DNA"/>
</dbReference>
<evidence type="ECO:0000256" key="1">
    <source>
        <dbReference type="SAM" id="MobiDB-lite"/>
    </source>
</evidence>
<feature type="non-terminal residue" evidence="4">
    <location>
        <position position="1"/>
    </location>
</feature>
<dbReference type="PANTHER" id="PTHR46406">
    <property type="entry name" value="NITRIC OXIDE-ASSOCIATED PROTEIN 1"/>
    <property type="match status" value="1"/>
</dbReference>
<accession>A0A8J2LKF6</accession>
<protein>
    <recommendedName>
        <fullName evidence="6">G domain-containing protein</fullName>
    </recommendedName>
</protein>
<organism evidence="4 5">
    <name type="scientific">Allacma fusca</name>
    <dbReference type="NCBI Taxonomy" id="39272"/>
    <lineage>
        <taxon>Eukaryota</taxon>
        <taxon>Metazoa</taxon>
        <taxon>Ecdysozoa</taxon>
        <taxon>Arthropoda</taxon>
        <taxon>Hexapoda</taxon>
        <taxon>Collembola</taxon>
        <taxon>Symphypleona</taxon>
        <taxon>Sminthuridae</taxon>
        <taxon>Allacma</taxon>
    </lineage>
</organism>
<feature type="compositionally biased region" description="Basic and acidic residues" evidence="1">
    <location>
        <begin position="137"/>
        <end position="150"/>
    </location>
</feature>
<keyword evidence="5" id="KW-1185">Reference proteome</keyword>
<name>A0A8J2LKF6_9HEXA</name>
<gene>
    <name evidence="4" type="ORF">AFUS01_LOCUS41586</name>
</gene>
<dbReference type="CDD" id="cd01855">
    <property type="entry name" value="YqeH"/>
    <property type="match status" value="1"/>
</dbReference>
<comment type="caution">
    <text evidence="4">The sequence shown here is derived from an EMBL/GenBank/DDBJ whole genome shotgun (WGS) entry which is preliminary data.</text>
</comment>
<dbReference type="InterPro" id="IPR052807">
    <property type="entry name" value="Mito_transl_resp_regulator"/>
</dbReference>
<proteinExistence type="predicted"/>
<dbReference type="InterPro" id="IPR006073">
    <property type="entry name" value="GTP-bd"/>
</dbReference>
<feature type="domain" description="G" evidence="2">
    <location>
        <begin position="354"/>
        <end position="406"/>
    </location>
</feature>
<evidence type="ECO:0000313" key="5">
    <source>
        <dbReference type="Proteomes" id="UP000708208"/>
    </source>
</evidence>
<evidence type="ECO:0000259" key="3">
    <source>
        <dbReference type="Pfam" id="PF21516"/>
    </source>
</evidence>
<dbReference type="Proteomes" id="UP000708208">
    <property type="component" value="Unassembled WGS sequence"/>
</dbReference>
<dbReference type="OrthoDB" id="1696305at2759"/>
<feature type="domain" description="NOA1/YqeH-like C-terminal" evidence="3">
    <location>
        <begin position="569"/>
        <end position="669"/>
    </location>
</feature>
<sequence length="732" mass="83005">EKEMCTYSTRLRLHRYLSTSTKSIKKEGIQSTEGEGHWVEKLLHNCFLEKYTLRPSFKQRLFLLAQDKKTRVVDLKKKHETLNSIALKYLDLDLAKTKEADESGVFQEDIDGNRYDGMVQYPYQIVTEYGSKELEVKQEELKDQSGKEDSENVDPSKFSEQADSKTWIHDYGTPNPNIPASEIPCGGCGALLQCQDTGIPGFIPSERFTNMKPWDLRSEICQRCFFLKVHNAALNVNVSPAAYPKILREIEGKRGLVLLLVDLIDFPCSIWPGIADIIGSKRPVILVGNKVDLIPRDSKGYLEHIKTCLRYAAEDMGLDKCRIIHTALISASSGYGVEDLISSVHSLWEYKDDIYIMGCTNVGKSTLFNTFLQSDLCKIQAVDLVQRATVSQWPGTTLNLLKFPIMNRDGWRIHLRNERLKSWKEEEAAEKKLREFHLKETGNSAYASLIGRVGRSYRMADDDEKMAWLNNTQDVFQVNAKTFQLPKLTKPGSWNPDSNDYSRGKWCYDTPGAINENQILDKLLLPELMKMLPKKPLEPRSFFIRLGRTVFVGGIARIDYTGGCNPIRLTFYVSQHVPITVVETKDADEIYEKALGTPVFGIPMGNKERLNQLPPLKARDFELKGISVKYSCNDIVISGAGWVAVTAGKDDICHLKVHTPNGAGIFCRQQSLLPNMIRLKGKRIRESVSYGKHQVARFLQEQALKFLLTAKLKIFQQNILNSAVHSILQQII</sequence>
<dbReference type="Pfam" id="PF01926">
    <property type="entry name" value="MMR_HSR1"/>
    <property type="match status" value="1"/>
</dbReference>
<dbReference type="GO" id="GO:0005525">
    <property type="term" value="F:GTP binding"/>
    <property type="evidence" value="ECO:0007669"/>
    <property type="project" value="InterPro"/>
</dbReference>
<dbReference type="PANTHER" id="PTHR46406:SF1">
    <property type="entry name" value="NITRIC OXIDE-ASSOCIATED PROTEIN 1"/>
    <property type="match status" value="1"/>
</dbReference>
<evidence type="ECO:0008006" key="6">
    <source>
        <dbReference type="Google" id="ProtNLM"/>
    </source>
</evidence>
<reference evidence="4" key="1">
    <citation type="submission" date="2021-06" db="EMBL/GenBank/DDBJ databases">
        <authorList>
            <person name="Hodson N. C."/>
            <person name="Mongue J. A."/>
            <person name="Jaron S. K."/>
        </authorList>
    </citation>
    <scope>NUCLEOTIDE SEQUENCE</scope>
</reference>
<dbReference type="InterPro" id="IPR048422">
    <property type="entry name" value="NOA1/YqeH-like_C"/>
</dbReference>
<feature type="region of interest" description="Disordered" evidence="1">
    <location>
        <begin position="137"/>
        <end position="173"/>
    </location>
</feature>